<evidence type="ECO:0008006" key="3">
    <source>
        <dbReference type="Google" id="ProtNLM"/>
    </source>
</evidence>
<keyword evidence="2" id="KW-1185">Reference proteome</keyword>
<comment type="caution">
    <text evidence="1">The sequence shown here is derived from an EMBL/GenBank/DDBJ whole genome shotgun (WGS) entry which is preliminary data.</text>
</comment>
<accession>A0A5C6E738</accession>
<dbReference type="RefSeq" id="WP_197171344.1">
    <property type="nucleotide sequence ID" value="NZ_SJPY01000003.1"/>
</dbReference>
<dbReference type="Proteomes" id="UP000315471">
    <property type="component" value="Unassembled WGS sequence"/>
</dbReference>
<proteinExistence type="predicted"/>
<name>A0A5C6E738_9BACT</name>
<gene>
    <name evidence="1" type="ORF">Q31b_23240</name>
</gene>
<evidence type="ECO:0000313" key="2">
    <source>
        <dbReference type="Proteomes" id="UP000315471"/>
    </source>
</evidence>
<protein>
    <recommendedName>
        <fullName evidence="3">Curli production assembly/transport component CsgG</fullName>
    </recommendedName>
</protein>
<reference evidence="1 2" key="1">
    <citation type="submission" date="2019-02" db="EMBL/GenBank/DDBJ databases">
        <title>Deep-cultivation of Planctomycetes and their phenomic and genomic characterization uncovers novel biology.</title>
        <authorList>
            <person name="Wiegand S."/>
            <person name="Jogler M."/>
            <person name="Boedeker C."/>
            <person name="Pinto D."/>
            <person name="Vollmers J."/>
            <person name="Rivas-Marin E."/>
            <person name="Kohn T."/>
            <person name="Peeters S.H."/>
            <person name="Heuer A."/>
            <person name="Rast P."/>
            <person name="Oberbeckmann S."/>
            <person name="Bunk B."/>
            <person name="Jeske O."/>
            <person name="Meyerdierks A."/>
            <person name="Storesund J.E."/>
            <person name="Kallscheuer N."/>
            <person name="Luecker S."/>
            <person name="Lage O.M."/>
            <person name="Pohl T."/>
            <person name="Merkel B.J."/>
            <person name="Hornburger P."/>
            <person name="Mueller R.-W."/>
            <person name="Bruemmer F."/>
            <person name="Labrenz M."/>
            <person name="Spormann A.M."/>
            <person name="Op Den Camp H."/>
            <person name="Overmann J."/>
            <person name="Amann R."/>
            <person name="Jetten M.S.M."/>
            <person name="Mascher T."/>
            <person name="Medema M.H."/>
            <person name="Devos D.P."/>
            <person name="Kaster A.-K."/>
            <person name="Ovreas L."/>
            <person name="Rohde M."/>
            <person name="Galperin M.Y."/>
            <person name="Jogler C."/>
        </authorList>
    </citation>
    <scope>NUCLEOTIDE SEQUENCE [LARGE SCALE GENOMIC DNA]</scope>
    <source>
        <strain evidence="1 2">Q31b</strain>
    </source>
</reference>
<dbReference type="AlphaFoldDB" id="A0A5C6E738"/>
<organism evidence="1 2">
    <name type="scientific">Novipirellula aureliae</name>
    <dbReference type="NCBI Taxonomy" id="2527966"/>
    <lineage>
        <taxon>Bacteria</taxon>
        <taxon>Pseudomonadati</taxon>
        <taxon>Planctomycetota</taxon>
        <taxon>Planctomycetia</taxon>
        <taxon>Pirellulales</taxon>
        <taxon>Pirellulaceae</taxon>
        <taxon>Novipirellula</taxon>
    </lineage>
</organism>
<evidence type="ECO:0000313" key="1">
    <source>
        <dbReference type="EMBL" id="TWU43286.1"/>
    </source>
</evidence>
<sequence length="229" mass="25409">MKTMFFLKKGSRGLTAILAGMLLATLMLTQPGCLGIVSNLIHASGADKIPADYKDSKELEDCRLAIVTLADNSEYSDNISARLLSRYVGDILIKELDDVRLVREDEIADWRDSHGWDTVDFAEIGKGVKADKVIGIELRNLTLRDGPTLYRGRSDVSLAVIDVASGDVLYRTDLDQFTYPVTTGQYTSETNETRFRKLYLGMLAKQIGRSFHPYDFSDTIAIDGTIASQ</sequence>
<dbReference type="EMBL" id="SJPY01000003">
    <property type="protein sequence ID" value="TWU43286.1"/>
    <property type="molecule type" value="Genomic_DNA"/>
</dbReference>